<protein>
    <submittedName>
        <fullName evidence="1">Uncharacterized protein</fullName>
    </submittedName>
</protein>
<accession>A0A192YAR0</accession>
<dbReference type="GeneID" id="29079514"/>
<dbReference type="KEGG" id="vg:29079514"/>
<evidence type="ECO:0000313" key="1">
    <source>
        <dbReference type="EMBL" id="ANM45926.1"/>
    </source>
</evidence>
<keyword evidence="2" id="KW-1185">Reference proteome</keyword>
<evidence type="ECO:0000313" key="2">
    <source>
        <dbReference type="Proteomes" id="UP000202254"/>
    </source>
</evidence>
<organism evidence="1 2">
    <name type="scientific">Escherichia phage vB_EcoS_NBD2</name>
    <dbReference type="NCBI Taxonomy" id="1852563"/>
    <lineage>
        <taxon>Viruses</taxon>
        <taxon>Duplodnaviria</taxon>
        <taxon>Heunggongvirae</taxon>
        <taxon>Uroviricota</taxon>
        <taxon>Caudoviricetes</taxon>
        <taxon>Drexlerviridae</taxon>
        <taxon>Vilniusvirus</taxon>
        <taxon>Vilniusvirus NBD2</taxon>
    </lineage>
</organism>
<reference evidence="1 2" key="1">
    <citation type="submission" date="2016-04" db="EMBL/GenBank/DDBJ databases">
        <title>Complete Genome of E. coli phage vB_EcoS_NBD2.</title>
        <authorList>
            <person name="Truncaite L."/>
            <person name="Kaliniene L."/>
            <person name="Zajanckauskaite A."/>
            <person name="Meskys R."/>
        </authorList>
    </citation>
    <scope>NUCLEOTIDE SEQUENCE [LARGE SCALE GENOMIC DNA]</scope>
</reference>
<sequence>MKHAGLIAALARAERLGLYVRREHRSNGMGAPITTVTIIHWTEEAYDILVERDYTSGNASAQADCINKTCNIIEQLTNKGLSS</sequence>
<gene>
    <name evidence="1" type="ORF">NBD2_84</name>
</gene>
<dbReference type="RefSeq" id="YP_009284708.1">
    <property type="nucleotide sequence ID" value="NC_031050.1"/>
</dbReference>
<dbReference type="Proteomes" id="UP000202254">
    <property type="component" value="Segment"/>
</dbReference>
<proteinExistence type="predicted"/>
<name>A0A192YAR0_9CAUD</name>
<dbReference type="EMBL" id="KX130668">
    <property type="protein sequence ID" value="ANM45926.1"/>
    <property type="molecule type" value="Genomic_DNA"/>
</dbReference>